<dbReference type="GO" id="GO:0003677">
    <property type="term" value="F:DNA binding"/>
    <property type="evidence" value="ECO:0007669"/>
    <property type="project" value="UniProtKB-KW"/>
</dbReference>
<dbReference type="InterPro" id="IPR041657">
    <property type="entry name" value="HTH_17"/>
</dbReference>
<dbReference type="RefSeq" id="WP_012799003.1">
    <property type="nucleotide sequence ID" value="NC_013165.1"/>
</dbReference>
<gene>
    <name evidence="2" type="ordered locus">Shel_18850</name>
</gene>
<proteinExistence type="predicted"/>
<dbReference type="NCBIfam" id="TIGR01764">
    <property type="entry name" value="excise"/>
    <property type="match status" value="1"/>
</dbReference>
<accession>C7N7L6</accession>
<organism evidence="2 3">
    <name type="scientific">Slackia heliotrinireducens (strain ATCC 29202 / DSM 20476 / NCTC 11029 / RHS 1)</name>
    <name type="common">Peptococcus heliotrinreducens</name>
    <dbReference type="NCBI Taxonomy" id="471855"/>
    <lineage>
        <taxon>Bacteria</taxon>
        <taxon>Bacillati</taxon>
        <taxon>Actinomycetota</taxon>
        <taxon>Coriobacteriia</taxon>
        <taxon>Eggerthellales</taxon>
        <taxon>Eggerthellaceae</taxon>
        <taxon>Slackia</taxon>
    </lineage>
</organism>
<feature type="domain" description="Helix-turn-helix" evidence="1">
    <location>
        <begin position="56"/>
        <end position="103"/>
    </location>
</feature>
<evidence type="ECO:0000259" key="1">
    <source>
        <dbReference type="Pfam" id="PF12728"/>
    </source>
</evidence>
<dbReference type="SUPFAM" id="SSF46955">
    <property type="entry name" value="Putative DNA-binding domain"/>
    <property type="match status" value="1"/>
</dbReference>
<dbReference type="InterPro" id="IPR010093">
    <property type="entry name" value="SinI_DNA-bd"/>
</dbReference>
<dbReference type="InterPro" id="IPR009061">
    <property type="entry name" value="DNA-bd_dom_put_sf"/>
</dbReference>
<dbReference type="AlphaFoldDB" id="C7N7L6"/>
<reference evidence="2 3" key="1">
    <citation type="journal article" date="2009" name="Stand. Genomic Sci.">
        <title>Complete genome sequence of Slackia heliotrinireducens type strain (RHS 1).</title>
        <authorList>
            <person name="Pukall R."/>
            <person name="Lapidus A."/>
            <person name="Nolan M."/>
            <person name="Copeland A."/>
            <person name="Glavina Del Rio T."/>
            <person name="Lucas S."/>
            <person name="Chen F."/>
            <person name="Tice H."/>
            <person name="Cheng J.F."/>
            <person name="Chertkov O."/>
            <person name="Bruce D."/>
            <person name="Goodwin L."/>
            <person name="Kuske C."/>
            <person name="Brettin T."/>
            <person name="Detter J.C."/>
            <person name="Han C."/>
            <person name="Pitluck S."/>
            <person name="Pati A."/>
            <person name="Mavrommatis K."/>
            <person name="Ivanova N."/>
            <person name="Ovchinnikova G."/>
            <person name="Chen A."/>
            <person name="Palaniappan K."/>
            <person name="Schneider S."/>
            <person name="Rohde M."/>
            <person name="Chain P."/>
            <person name="D'haeseleer P."/>
            <person name="Goker M."/>
            <person name="Bristow J."/>
            <person name="Eisen J.A."/>
            <person name="Markowitz V."/>
            <person name="Kyrpides N.C."/>
            <person name="Klenk H.P."/>
            <person name="Hugenholtz P."/>
        </authorList>
    </citation>
    <scope>NUCLEOTIDE SEQUENCE [LARGE SCALE GENOMIC DNA]</scope>
    <source>
        <strain evidence="3">ATCC 29202 / DSM 20476 / NCTC 11029 / RHS 1</strain>
    </source>
</reference>
<dbReference type="Pfam" id="PF12728">
    <property type="entry name" value="HTH_17"/>
    <property type="match status" value="1"/>
</dbReference>
<dbReference type="STRING" id="471855.Shel_18850"/>
<dbReference type="HOGENOM" id="CLU_1988302_0_0_11"/>
<dbReference type="KEGG" id="shi:Shel_18850"/>
<keyword evidence="2" id="KW-0238">DNA-binding</keyword>
<dbReference type="Proteomes" id="UP000002026">
    <property type="component" value="Chromosome"/>
</dbReference>
<keyword evidence="3" id="KW-1185">Reference proteome</keyword>
<sequence>MADNIIEMTRSLGQTRYTRFDKTHDNENLVDQISETAAIGDAEGSGTEGSEACVKLLSVAEVAERLQVSQSLVYKMIERRQIPSIRIGRCVRVDPRALEETLRSPGWAR</sequence>
<dbReference type="EMBL" id="CP001684">
    <property type="protein sequence ID" value="ACV22901.1"/>
    <property type="molecule type" value="Genomic_DNA"/>
</dbReference>
<evidence type="ECO:0000313" key="2">
    <source>
        <dbReference type="EMBL" id="ACV22901.1"/>
    </source>
</evidence>
<evidence type="ECO:0000313" key="3">
    <source>
        <dbReference type="Proteomes" id="UP000002026"/>
    </source>
</evidence>
<name>C7N7L6_SLAHD</name>
<dbReference type="eggNOG" id="COG3311">
    <property type="taxonomic scope" value="Bacteria"/>
</dbReference>
<protein>
    <submittedName>
        <fullName evidence="2">DNA-binding protein, excisionase family</fullName>
    </submittedName>
</protein>